<proteinExistence type="predicted"/>
<sequence length="76" mass="8683">MHKQSIIVTRLCSILVFFSASKRVTCVPQYSGLVVRKYLQKGEDIRAMVCVVVSCNLCTLSHFDHDNAFILRRHSI</sequence>
<keyword evidence="1" id="KW-0732">Signal</keyword>
<organism evidence="2">
    <name type="scientific">Ixodes scapularis</name>
    <name type="common">Black-legged tick</name>
    <name type="synonym">Deer tick</name>
    <dbReference type="NCBI Taxonomy" id="6945"/>
    <lineage>
        <taxon>Eukaryota</taxon>
        <taxon>Metazoa</taxon>
        <taxon>Ecdysozoa</taxon>
        <taxon>Arthropoda</taxon>
        <taxon>Chelicerata</taxon>
        <taxon>Arachnida</taxon>
        <taxon>Acari</taxon>
        <taxon>Parasitiformes</taxon>
        <taxon>Ixodida</taxon>
        <taxon>Ixodoidea</taxon>
        <taxon>Ixodidae</taxon>
        <taxon>Ixodinae</taxon>
        <taxon>Ixodes</taxon>
    </lineage>
</organism>
<dbReference type="EMBL" id="GHJT01001723">
    <property type="protein sequence ID" value="MOY35694.1"/>
    <property type="molecule type" value="Transcribed_RNA"/>
</dbReference>
<accession>A0A4D5RFS2</accession>
<evidence type="ECO:0000256" key="1">
    <source>
        <dbReference type="SAM" id="SignalP"/>
    </source>
</evidence>
<name>A0A4D5RFS2_IXOSC</name>
<feature type="signal peptide" evidence="1">
    <location>
        <begin position="1"/>
        <end position="26"/>
    </location>
</feature>
<protein>
    <submittedName>
        <fullName evidence="2">Putative secreted protein</fullName>
    </submittedName>
</protein>
<reference evidence="2" key="1">
    <citation type="submission" date="2019-04" db="EMBL/GenBank/DDBJ databases">
        <title>An insight into the mialome of Ixodes scapularis.</title>
        <authorList>
            <person name="Ribeiro J.M."/>
            <person name="Mather T.N."/>
            <person name="Karim S."/>
        </authorList>
    </citation>
    <scope>NUCLEOTIDE SEQUENCE</scope>
</reference>
<dbReference type="AlphaFoldDB" id="A0A4D5RFS2"/>
<feature type="chain" id="PRO_5020035755" evidence="1">
    <location>
        <begin position="27"/>
        <end position="76"/>
    </location>
</feature>
<evidence type="ECO:0000313" key="2">
    <source>
        <dbReference type="EMBL" id="MOY35694.1"/>
    </source>
</evidence>